<dbReference type="InterPro" id="IPR036182">
    <property type="entry name" value="PCuAC_sf"/>
</dbReference>
<name>A0A918XJ94_9GAMM</name>
<sequence length="150" mass="15786">MPKFSRSIVAYGLAVISAQALADSLTLSDAWVRALPPVQKVTAGYVTVSNTSDSPIVLTGGASPVASKVEIHTTKEVDGYMRMQPVPELRVPAGGEVSLAPGGDHLMLMGLERMPVDGEEVQICLTTKGGDTACTAAQVRRDDKGGHHHH</sequence>
<dbReference type="RefSeq" id="WP_189477466.1">
    <property type="nucleotide sequence ID" value="NZ_BMYM01000002.1"/>
</dbReference>
<feature type="signal peptide" evidence="1">
    <location>
        <begin position="1"/>
        <end position="22"/>
    </location>
</feature>
<evidence type="ECO:0000313" key="2">
    <source>
        <dbReference type="EMBL" id="GHD33473.1"/>
    </source>
</evidence>
<dbReference type="InterPro" id="IPR007410">
    <property type="entry name" value="LpqE-like"/>
</dbReference>
<dbReference type="Pfam" id="PF04314">
    <property type="entry name" value="PCuAC"/>
    <property type="match status" value="1"/>
</dbReference>
<reference evidence="2" key="2">
    <citation type="submission" date="2020-09" db="EMBL/GenBank/DDBJ databases">
        <authorList>
            <person name="Sun Q."/>
            <person name="Kim S."/>
        </authorList>
    </citation>
    <scope>NUCLEOTIDE SEQUENCE</scope>
    <source>
        <strain evidence="2">KCTC 23430</strain>
    </source>
</reference>
<dbReference type="PANTHER" id="PTHR36302">
    <property type="entry name" value="BLR7088 PROTEIN"/>
    <property type="match status" value="1"/>
</dbReference>
<keyword evidence="1" id="KW-0732">Signal</keyword>
<feature type="chain" id="PRO_5037287903" description="Copper chaperone PCu(A)C" evidence="1">
    <location>
        <begin position="23"/>
        <end position="150"/>
    </location>
</feature>
<proteinExistence type="predicted"/>
<keyword evidence="3" id="KW-1185">Reference proteome</keyword>
<dbReference type="AlphaFoldDB" id="A0A918XJ94"/>
<dbReference type="PANTHER" id="PTHR36302:SF1">
    <property type="entry name" value="COPPER CHAPERONE PCU(A)C"/>
    <property type="match status" value="1"/>
</dbReference>
<evidence type="ECO:0008006" key="4">
    <source>
        <dbReference type="Google" id="ProtNLM"/>
    </source>
</evidence>
<dbReference type="Gene3D" id="2.60.40.1890">
    <property type="entry name" value="PCu(A)C copper chaperone"/>
    <property type="match status" value="1"/>
</dbReference>
<dbReference type="Proteomes" id="UP000644693">
    <property type="component" value="Unassembled WGS sequence"/>
</dbReference>
<accession>A0A918XJ94</accession>
<evidence type="ECO:0000313" key="3">
    <source>
        <dbReference type="Proteomes" id="UP000644693"/>
    </source>
</evidence>
<dbReference type="InterPro" id="IPR058248">
    <property type="entry name" value="Lxx211020-like"/>
</dbReference>
<dbReference type="EMBL" id="BMYM01000002">
    <property type="protein sequence ID" value="GHD33473.1"/>
    <property type="molecule type" value="Genomic_DNA"/>
</dbReference>
<comment type="caution">
    <text evidence="2">The sequence shown here is derived from an EMBL/GenBank/DDBJ whole genome shotgun (WGS) entry which is preliminary data.</text>
</comment>
<dbReference type="SUPFAM" id="SSF110087">
    <property type="entry name" value="DR1885-like metal-binding protein"/>
    <property type="match status" value="1"/>
</dbReference>
<evidence type="ECO:0000256" key="1">
    <source>
        <dbReference type="SAM" id="SignalP"/>
    </source>
</evidence>
<organism evidence="2 3">
    <name type="scientific">Parahalioglobus pacificus</name>
    <dbReference type="NCBI Taxonomy" id="930806"/>
    <lineage>
        <taxon>Bacteria</taxon>
        <taxon>Pseudomonadati</taxon>
        <taxon>Pseudomonadota</taxon>
        <taxon>Gammaproteobacteria</taxon>
        <taxon>Cellvibrionales</taxon>
        <taxon>Halieaceae</taxon>
        <taxon>Parahalioglobus</taxon>
    </lineage>
</organism>
<reference evidence="2" key="1">
    <citation type="journal article" date="2014" name="Int. J. Syst. Evol. Microbiol.">
        <title>Complete genome sequence of Corynebacterium casei LMG S-19264T (=DSM 44701T), isolated from a smear-ripened cheese.</title>
        <authorList>
            <consortium name="US DOE Joint Genome Institute (JGI-PGF)"/>
            <person name="Walter F."/>
            <person name="Albersmeier A."/>
            <person name="Kalinowski J."/>
            <person name="Ruckert C."/>
        </authorList>
    </citation>
    <scope>NUCLEOTIDE SEQUENCE</scope>
    <source>
        <strain evidence="2">KCTC 23430</strain>
    </source>
</reference>
<gene>
    <name evidence="2" type="ORF">GCM10007053_17890</name>
</gene>
<protein>
    <recommendedName>
        <fullName evidence="4">Copper chaperone PCu(A)C</fullName>
    </recommendedName>
</protein>